<dbReference type="InterPro" id="IPR013563">
    <property type="entry name" value="Oligopep_ABC_C"/>
</dbReference>
<dbReference type="SMART" id="SM00382">
    <property type="entry name" value="AAA"/>
    <property type="match status" value="1"/>
</dbReference>
<comment type="caution">
    <text evidence="5">The sequence shown here is derived from an EMBL/GenBank/DDBJ whole genome shotgun (WGS) entry which is preliminary data.</text>
</comment>
<protein>
    <submittedName>
        <fullName evidence="5">Peptide/nickel transport system ATP-binding protein</fullName>
    </submittedName>
</protein>
<dbReference type="Gene3D" id="3.40.50.300">
    <property type="entry name" value="P-loop containing nucleotide triphosphate hydrolases"/>
    <property type="match status" value="1"/>
</dbReference>
<keyword evidence="6" id="KW-1185">Reference proteome</keyword>
<evidence type="ECO:0000259" key="4">
    <source>
        <dbReference type="PROSITE" id="PS50893"/>
    </source>
</evidence>
<dbReference type="SUPFAM" id="SSF52540">
    <property type="entry name" value="P-loop containing nucleoside triphosphate hydrolases"/>
    <property type="match status" value="1"/>
</dbReference>
<dbReference type="PANTHER" id="PTHR43067">
    <property type="entry name" value="OLIGOPEPTIDE/DIPEPTIDE ABC TRANSPORTER, ATPASE SUBUNIT"/>
    <property type="match status" value="1"/>
</dbReference>
<name>A0AA45HIA0_9BACT</name>
<sequence>MDKLLQIKNFNAGYEKNSVKTHAVRDVSFDIHKNEFIGIAGESGCGKSTLAFGITRLLNKPGKIFSGEVLFENNDLMKLNKKSLNKLRWKEFSIVYQASMNVLNPVKKIQDQFFDVMKAHTKWSKDQMTKRILELFKIVNISPEYLQAYPHQLSGGMKQRVVIAISLALNPKLIIMDEPTTALDVVVQRGILQEIDEIRKKLKFSVIFITHDLSLLVEMSDSIIIMYAGMIVEKAPSFDLYNNPFHPYTKGLMRSFPPLTGERQILHGINGTPPDLKQSISGCPFYERCDKRIENLCNKSNPVLKQIKKDHFIACHLFGGDHYE</sequence>
<dbReference type="AlphaFoldDB" id="A0AA45HIA0"/>
<evidence type="ECO:0000313" key="5">
    <source>
        <dbReference type="EMBL" id="PWJ89659.1"/>
    </source>
</evidence>
<dbReference type="InterPro" id="IPR003593">
    <property type="entry name" value="AAA+_ATPase"/>
</dbReference>
<evidence type="ECO:0000313" key="6">
    <source>
        <dbReference type="Proteomes" id="UP000245921"/>
    </source>
</evidence>
<dbReference type="GO" id="GO:0015833">
    <property type="term" value="P:peptide transport"/>
    <property type="evidence" value="ECO:0007669"/>
    <property type="project" value="InterPro"/>
</dbReference>
<proteinExistence type="predicted"/>
<keyword evidence="2" id="KW-0547">Nucleotide-binding</keyword>
<evidence type="ECO:0000256" key="3">
    <source>
        <dbReference type="ARBA" id="ARBA00022840"/>
    </source>
</evidence>
<organism evidence="5 6">
    <name type="scientific">Oceanotoga teriensis</name>
    <dbReference type="NCBI Taxonomy" id="515440"/>
    <lineage>
        <taxon>Bacteria</taxon>
        <taxon>Thermotogati</taxon>
        <taxon>Thermotogota</taxon>
        <taxon>Thermotogae</taxon>
        <taxon>Petrotogales</taxon>
        <taxon>Petrotogaceae</taxon>
        <taxon>Oceanotoga</taxon>
    </lineage>
</organism>
<keyword evidence="1" id="KW-0813">Transport</keyword>
<keyword evidence="3 5" id="KW-0067">ATP-binding</keyword>
<evidence type="ECO:0000256" key="1">
    <source>
        <dbReference type="ARBA" id="ARBA00022448"/>
    </source>
</evidence>
<dbReference type="GO" id="GO:0005524">
    <property type="term" value="F:ATP binding"/>
    <property type="evidence" value="ECO:0007669"/>
    <property type="project" value="UniProtKB-KW"/>
</dbReference>
<dbReference type="InterPro" id="IPR017871">
    <property type="entry name" value="ABC_transporter-like_CS"/>
</dbReference>
<evidence type="ECO:0000256" key="2">
    <source>
        <dbReference type="ARBA" id="ARBA00022741"/>
    </source>
</evidence>
<dbReference type="PANTHER" id="PTHR43067:SF3">
    <property type="entry name" value="MALTOSE ABC TRANSPORTER, ATP-BINDING PROTEIN"/>
    <property type="match status" value="1"/>
</dbReference>
<dbReference type="RefSeq" id="WP_109605440.1">
    <property type="nucleotide sequence ID" value="NZ_JAMHJO010000013.1"/>
</dbReference>
<accession>A0AA45HIA0</accession>
<dbReference type="Pfam" id="PF00005">
    <property type="entry name" value="ABC_tran"/>
    <property type="match status" value="1"/>
</dbReference>
<dbReference type="EMBL" id="QGGI01000014">
    <property type="protein sequence ID" value="PWJ89659.1"/>
    <property type="molecule type" value="Genomic_DNA"/>
</dbReference>
<dbReference type="CDD" id="cd03257">
    <property type="entry name" value="ABC_NikE_OppD_transporters"/>
    <property type="match status" value="1"/>
</dbReference>
<dbReference type="InterPro" id="IPR003439">
    <property type="entry name" value="ABC_transporter-like_ATP-bd"/>
</dbReference>
<dbReference type="PROSITE" id="PS50893">
    <property type="entry name" value="ABC_TRANSPORTER_2"/>
    <property type="match status" value="1"/>
</dbReference>
<gene>
    <name evidence="5" type="ORF">C7380_11462</name>
</gene>
<dbReference type="Proteomes" id="UP000245921">
    <property type="component" value="Unassembled WGS sequence"/>
</dbReference>
<dbReference type="NCBIfam" id="TIGR01727">
    <property type="entry name" value="oligo_HPY"/>
    <property type="match status" value="1"/>
</dbReference>
<reference evidence="5 6" key="1">
    <citation type="submission" date="2018-05" db="EMBL/GenBank/DDBJ databases">
        <title>Genomic Encyclopedia of Type Strains, Phase IV (KMG-IV): sequencing the most valuable type-strain genomes for metagenomic binning, comparative biology and taxonomic classification.</title>
        <authorList>
            <person name="Goeker M."/>
        </authorList>
    </citation>
    <scope>NUCLEOTIDE SEQUENCE [LARGE SCALE GENOMIC DNA]</scope>
    <source>
        <strain evidence="5 6">DSM 24906</strain>
    </source>
</reference>
<feature type="domain" description="ABC transporter" evidence="4">
    <location>
        <begin position="5"/>
        <end position="253"/>
    </location>
</feature>
<dbReference type="Pfam" id="PF08352">
    <property type="entry name" value="oligo_HPY"/>
    <property type="match status" value="1"/>
</dbReference>
<dbReference type="InterPro" id="IPR027417">
    <property type="entry name" value="P-loop_NTPase"/>
</dbReference>
<dbReference type="GO" id="GO:0016887">
    <property type="term" value="F:ATP hydrolysis activity"/>
    <property type="evidence" value="ECO:0007669"/>
    <property type="project" value="InterPro"/>
</dbReference>
<dbReference type="PROSITE" id="PS00211">
    <property type="entry name" value="ABC_TRANSPORTER_1"/>
    <property type="match status" value="1"/>
</dbReference>
<dbReference type="FunFam" id="3.40.50.300:FF:000016">
    <property type="entry name" value="Oligopeptide ABC transporter ATP-binding component"/>
    <property type="match status" value="1"/>
</dbReference>